<keyword evidence="10 16" id="KW-0333">Golgi apparatus</keyword>
<dbReference type="GO" id="GO:0030311">
    <property type="term" value="P:poly-N-acetyllactosamine biosynthetic process"/>
    <property type="evidence" value="ECO:0007669"/>
    <property type="project" value="TreeGrafter"/>
</dbReference>
<dbReference type="PANTHER" id="PTHR11214:SF234">
    <property type="entry name" value="HEXOSYLTRANSFERASE"/>
    <property type="match status" value="1"/>
</dbReference>
<keyword evidence="5 16" id="KW-0328">Glycosyltransferase</keyword>
<evidence type="ECO:0000256" key="7">
    <source>
        <dbReference type="ARBA" id="ARBA00022692"/>
    </source>
</evidence>
<comment type="catalytic activity">
    <reaction evidence="14">
        <text>a beta-D-galactosyl-(1-&gt;4)-N-acetyl-beta-D-glucosaminyl derivative + UDP-N-acetyl-alpha-D-glucosamine = an N-acetyl-beta-D-glucosaminyl-(1-&gt;3)-beta-D-galactosyl-(1-&gt;4)-N-acetyl-beta-D-glucosaminyl derivative + UDP + H(+)</text>
        <dbReference type="Rhea" id="RHEA:14389"/>
        <dbReference type="ChEBI" id="CHEBI:15378"/>
        <dbReference type="ChEBI" id="CHEBI:57705"/>
        <dbReference type="ChEBI" id="CHEBI:58223"/>
        <dbReference type="ChEBI" id="CHEBI:133507"/>
        <dbReference type="ChEBI" id="CHEBI:134090"/>
        <dbReference type="EC" id="2.4.1.149"/>
    </reaction>
</comment>
<evidence type="ECO:0000256" key="1">
    <source>
        <dbReference type="ARBA" id="ARBA00001936"/>
    </source>
</evidence>
<comment type="cofactor">
    <cofactor evidence="1">
        <name>Mn(2+)</name>
        <dbReference type="ChEBI" id="CHEBI:29035"/>
    </cofactor>
</comment>
<dbReference type="Proteomes" id="UP000824540">
    <property type="component" value="Unassembled WGS sequence"/>
</dbReference>
<comment type="pathway">
    <text evidence="3">Protein modification; protein glycosylation.</text>
</comment>
<keyword evidence="18" id="KW-1185">Reference proteome</keyword>
<dbReference type="Pfam" id="PF01762">
    <property type="entry name" value="Galactosyl_T"/>
    <property type="match status" value="1"/>
</dbReference>
<dbReference type="PANTHER" id="PTHR11214">
    <property type="entry name" value="BETA-1,3-N-ACETYLGLUCOSAMINYLTRANSFERASE"/>
    <property type="match status" value="1"/>
</dbReference>
<evidence type="ECO:0000256" key="3">
    <source>
        <dbReference type="ARBA" id="ARBA00004922"/>
    </source>
</evidence>
<reference evidence="17" key="1">
    <citation type="thesis" date="2021" institute="BYU ScholarsArchive" country="Provo, UT, USA">
        <title>Applications of and Algorithms for Genome Assembly and Genomic Analyses with an Emphasis on Marine Teleosts.</title>
        <authorList>
            <person name="Pickett B.D."/>
        </authorList>
    </citation>
    <scope>NUCLEOTIDE SEQUENCE</scope>
    <source>
        <strain evidence="17">HI-2016</strain>
    </source>
</reference>
<evidence type="ECO:0000256" key="15">
    <source>
        <dbReference type="ARBA" id="ARBA00065824"/>
    </source>
</evidence>
<dbReference type="OrthoDB" id="5957813at2759"/>
<dbReference type="EC" id="2.4.1.-" evidence="16"/>
<evidence type="ECO:0000256" key="13">
    <source>
        <dbReference type="ARBA" id="ARBA00023211"/>
    </source>
</evidence>
<keyword evidence="7 16" id="KW-0812">Transmembrane</keyword>
<accession>A0A8T2PE11</accession>
<dbReference type="EMBL" id="JAFBMS010000006">
    <property type="protein sequence ID" value="KAG9351573.1"/>
    <property type="molecule type" value="Genomic_DNA"/>
</dbReference>
<dbReference type="FunFam" id="3.90.550.50:FF:000010">
    <property type="entry name" value="Hexosyltransferase"/>
    <property type="match status" value="1"/>
</dbReference>
<keyword evidence="13" id="KW-0464">Manganese</keyword>
<evidence type="ECO:0000313" key="18">
    <source>
        <dbReference type="Proteomes" id="UP000824540"/>
    </source>
</evidence>
<evidence type="ECO:0000256" key="6">
    <source>
        <dbReference type="ARBA" id="ARBA00022679"/>
    </source>
</evidence>
<evidence type="ECO:0000256" key="16">
    <source>
        <dbReference type="RuleBase" id="RU363063"/>
    </source>
</evidence>
<proteinExistence type="inferred from homology"/>
<evidence type="ECO:0000256" key="14">
    <source>
        <dbReference type="ARBA" id="ARBA00050470"/>
    </source>
</evidence>
<gene>
    <name evidence="17" type="ORF">JZ751_022824</name>
</gene>
<keyword evidence="12" id="KW-0325">Glycoprotein</keyword>
<evidence type="ECO:0000256" key="11">
    <source>
        <dbReference type="ARBA" id="ARBA00023136"/>
    </source>
</evidence>
<protein>
    <recommendedName>
        <fullName evidence="16">Hexosyltransferase</fullName>
        <ecNumber evidence="16">2.4.1.-</ecNumber>
    </recommendedName>
</protein>
<evidence type="ECO:0000256" key="5">
    <source>
        <dbReference type="ARBA" id="ARBA00022676"/>
    </source>
</evidence>
<comment type="similarity">
    <text evidence="4 16">Belongs to the glycosyltransferase 31 family.</text>
</comment>
<sequence>MCPQSMARCNGRVLCICLLPCVMVAHLLVYVMVSICITLSYSPPLLPVRFIAPGTSSNSGELASHPLNPFWNLRLQEGALWNKLQHRLDRQHNPILKGNRTWSKQANTDNRQAQDTRLQNGFPACSLDHSWASHLSDFNTLPEQMQDFVLSMHCTNYPLLTDQPGVCGRDGQEAQAPMLLLAIKSETGNFENRQAIRQTWGQAGWVKGEFGGKGGLVRTVFLLGKQDPSMGLYPDLGHLLELEKSRHKDILQWDFRDTFFNLTLKDVLFWRWFSRRCPHAHFVFKGDDDVFVRTRSLLDFLHQQEEVLEKTGPNEKERMRNLLVGDVIANAVPNRQPSTKYYVPESFYKGVYPVYTGGGGVVYSGALALRLEQVSKRVHLFPIDDVYLGMCLHRLGVSPIHHPGFLTFDLPGTEKERPCAYHSVILVHKRSPKEMLRLWSALQTPPPVC</sequence>
<name>A0A8T2PE11_9TELE</name>
<evidence type="ECO:0000256" key="2">
    <source>
        <dbReference type="ARBA" id="ARBA00004323"/>
    </source>
</evidence>
<dbReference type="GO" id="GO:0000139">
    <property type="term" value="C:Golgi membrane"/>
    <property type="evidence" value="ECO:0007669"/>
    <property type="project" value="UniProtKB-SubCell"/>
</dbReference>
<keyword evidence="6" id="KW-0808">Transferase</keyword>
<evidence type="ECO:0000256" key="9">
    <source>
        <dbReference type="ARBA" id="ARBA00022989"/>
    </source>
</evidence>
<keyword evidence="11 16" id="KW-0472">Membrane</keyword>
<comment type="subcellular location">
    <subcellularLocation>
        <location evidence="2 16">Golgi apparatus membrane</location>
        <topology evidence="2 16">Single-pass type II membrane protein</topology>
    </subcellularLocation>
</comment>
<keyword evidence="9 16" id="KW-1133">Transmembrane helix</keyword>
<evidence type="ECO:0000256" key="8">
    <source>
        <dbReference type="ARBA" id="ARBA00022968"/>
    </source>
</evidence>
<feature type="transmembrane region" description="Helical" evidence="16">
    <location>
        <begin position="12"/>
        <end position="33"/>
    </location>
</feature>
<evidence type="ECO:0000256" key="4">
    <source>
        <dbReference type="ARBA" id="ARBA00008661"/>
    </source>
</evidence>
<keyword evidence="8 16" id="KW-0735">Signal-anchor</keyword>
<dbReference type="GO" id="GO:0006493">
    <property type="term" value="P:protein O-linked glycosylation"/>
    <property type="evidence" value="ECO:0007669"/>
    <property type="project" value="TreeGrafter"/>
</dbReference>
<organism evidence="17 18">
    <name type="scientific">Albula glossodonta</name>
    <name type="common">roundjaw bonefish</name>
    <dbReference type="NCBI Taxonomy" id="121402"/>
    <lineage>
        <taxon>Eukaryota</taxon>
        <taxon>Metazoa</taxon>
        <taxon>Chordata</taxon>
        <taxon>Craniata</taxon>
        <taxon>Vertebrata</taxon>
        <taxon>Euteleostomi</taxon>
        <taxon>Actinopterygii</taxon>
        <taxon>Neopterygii</taxon>
        <taxon>Teleostei</taxon>
        <taxon>Albuliformes</taxon>
        <taxon>Albulidae</taxon>
        <taxon>Albula</taxon>
    </lineage>
</organism>
<dbReference type="GO" id="GO:0008532">
    <property type="term" value="F:N-acetyllactosaminide beta-1,3-N-acetylglucosaminyltransferase activity"/>
    <property type="evidence" value="ECO:0007669"/>
    <property type="project" value="UniProtKB-EC"/>
</dbReference>
<comment type="caution">
    <text evidence="17">The sequence shown here is derived from an EMBL/GenBank/DDBJ whole genome shotgun (WGS) entry which is preliminary data.</text>
</comment>
<comment type="subunit">
    <text evidence="15">Interacts with B3GNT8; this interaction greatly increases B3GNT2 catalytic activity, independently of B3GNT8 enzymatic activity.</text>
</comment>
<dbReference type="InterPro" id="IPR002659">
    <property type="entry name" value="Glyco_trans_31"/>
</dbReference>
<dbReference type="AlphaFoldDB" id="A0A8T2PE11"/>
<evidence type="ECO:0000256" key="10">
    <source>
        <dbReference type="ARBA" id="ARBA00023034"/>
    </source>
</evidence>
<evidence type="ECO:0000313" key="17">
    <source>
        <dbReference type="EMBL" id="KAG9351573.1"/>
    </source>
</evidence>
<dbReference type="Gene3D" id="3.90.550.50">
    <property type="match status" value="1"/>
</dbReference>
<evidence type="ECO:0000256" key="12">
    <source>
        <dbReference type="ARBA" id="ARBA00023180"/>
    </source>
</evidence>